<evidence type="ECO:0000259" key="2">
    <source>
        <dbReference type="PROSITE" id="PS51391"/>
    </source>
</evidence>
<accession>A0A8J4PZM7</accession>
<comment type="caution">
    <text evidence="3">The sequence shown here is derived from an EMBL/GenBank/DDBJ whole genome shotgun (WGS) entry which is preliminary data.</text>
</comment>
<dbReference type="Pfam" id="PF04818">
    <property type="entry name" value="CID"/>
    <property type="match status" value="1"/>
</dbReference>
<dbReference type="InterPro" id="IPR006569">
    <property type="entry name" value="CID_dom"/>
</dbReference>
<dbReference type="GO" id="GO:0006874">
    <property type="term" value="P:intracellular calcium ion homeostasis"/>
    <property type="evidence" value="ECO:0007669"/>
    <property type="project" value="TreeGrafter"/>
</dbReference>
<dbReference type="SUPFAM" id="SSF48464">
    <property type="entry name" value="ENTH/VHS domain"/>
    <property type="match status" value="1"/>
</dbReference>
<keyword evidence="4" id="KW-1185">Reference proteome</keyword>
<dbReference type="InterPro" id="IPR008942">
    <property type="entry name" value="ENTH_VHS"/>
</dbReference>
<protein>
    <recommendedName>
        <fullName evidence="2">CID domain-containing protein</fullName>
    </recommendedName>
</protein>
<sequence>MNNYQQHHQQQQNEEFRNINNDDDLLGELNDLLNDLNPSNSYIKYAKDWILRYSNKSNLIINTIVQRVPVIEPPEKRLFLLFLISEILHSCAIEKTLDHHHHHHQEHYITLLYQNLPSILSNTYYLLDNQQKDKIKNICNLWEERKIFNPNEIKSLKSNLKDVPPLGIASPGAIVTHLKLASNVTLPLNPTDINYYHLHQFDRSANNYSLYDSLRQFQENINAPNGPVPPNTQQQPQSQQ</sequence>
<dbReference type="AlphaFoldDB" id="A0A8J4PZM7"/>
<gene>
    <name evidence="3" type="ORF">CYY_000552</name>
</gene>
<organism evidence="3 4">
    <name type="scientific">Polysphondylium violaceum</name>
    <dbReference type="NCBI Taxonomy" id="133409"/>
    <lineage>
        <taxon>Eukaryota</taxon>
        <taxon>Amoebozoa</taxon>
        <taxon>Evosea</taxon>
        <taxon>Eumycetozoa</taxon>
        <taxon>Dictyostelia</taxon>
        <taxon>Dictyosteliales</taxon>
        <taxon>Dictyosteliaceae</taxon>
        <taxon>Polysphondylium</taxon>
    </lineage>
</organism>
<dbReference type="Proteomes" id="UP000695562">
    <property type="component" value="Unassembled WGS sequence"/>
</dbReference>
<feature type="region of interest" description="Disordered" evidence="1">
    <location>
        <begin position="220"/>
        <end position="240"/>
    </location>
</feature>
<evidence type="ECO:0000256" key="1">
    <source>
        <dbReference type="SAM" id="MobiDB-lite"/>
    </source>
</evidence>
<feature type="domain" description="CID" evidence="2">
    <location>
        <begin position="21"/>
        <end position="164"/>
    </location>
</feature>
<name>A0A8J4PZM7_9MYCE</name>
<dbReference type="PROSITE" id="PS51391">
    <property type="entry name" value="CID"/>
    <property type="match status" value="1"/>
</dbReference>
<dbReference type="Gene3D" id="1.25.40.90">
    <property type="match status" value="1"/>
</dbReference>
<proteinExistence type="predicted"/>
<dbReference type="GO" id="GO:0048471">
    <property type="term" value="C:perinuclear region of cytoplasm"/>
    <property type="evidence" value="ECO:0007669"/>
    <property type="project" value="TreeGrafter"/>
</dbReference>
<dbReference type="EMBL" id="AJWJ01000010">
    <property type="protein sequence ID" value="KAF2078168.1"/>
    <property type="molecule type" value="Genomic_DNA"/>
</dbReference>
<feature type="compositionally biased region" description="Low complexity" evidence="1">
    <location>
        <begin position="231"/>
        <end position="240"/>
    </location>
</feature>
<evidence type="ECO:0000313" key="3">
    <source>
        <dbReference type="EMBL" id="KAF2078168.1"/>
    </source>
</evidence>
<dbReference type="PANTHER" id="PTHR12323">
    <property type="entry name" value="SR-RELATED CTD ASSOCIATED FACTOR 6"/>
    <property type="match status" value="1"/>
</dbReference>
<dbReference type="OrthoDB" id="10069473at2759"/>
<reference evidence="3" key="1">
    <citation type="submission" date="2020-01" db="EMBL/GenBank/DDBJ databases">
        <title>Development of genomics and gene disruption for Polysphondylium violaceum indicates a role for the polyketide synthase stlB in stalk morphogenesis.</title>
        <authorList>
            <person name="Narita B."/>
            <person name="Kawabe Y."/>
            <person name="Kin K."/>
            <person name="Saito T."/>
            <person name="Gibbs R."/>
            <person name="Kuspa A."/>
            <person name="Muzny D."/>
            <person name="Queller D."/>
            <person name="Richards S."/>
            <person name="Strassman J."/>
            <person name="Sucgang R."/>
            <person name="Worley K."/>
            <person name="Schaap P."/>
        </authorList>
    </citation>
    <scope>NUCLEOTIDE SEQUENCE</scope>
    <source>
        <strain evidence="3">QSvi11</strain>
    </source>
</reference>
<dbReference type="PANTHER" id="PTHR12323:SF0">
    <property type="entry name" value="CALCIUM HOMEOSTASIS ENDOPLASMIC RETICULUM PROTEIN"/>
    <property type="match status" value="1"/>
</dbReference>
<dbReference type="SMART" id="SM00582">
    <property type="entry name" value="RPR"/>
    <property type="match status" value="1"/>
</dbReference>
<evidence type="ECO:0000313" key="4">
    <source>
        <dbReference type="Proteomes" id="UP000695562"/>
    </source>
</evidence>